<gene>
    <name evidence="2" type="ORF">E4633_18595</name>
</gene>
<evidence type="ECO:0000313" key="3">
    <source>
        <dbReference type="Proteomes" id="UP000306416"/>
    </source>
</evidence>
<dbReference type="SUPFAM" id="SSF53448">
    <property type="entry name" value="Nucleotide-diphospho-sugar transferases"/>
    <property type="match status" value="1"/>
</dbReference>
<dbReference type="InterPro" id="IPR029044">
    <property type="entry name" value="Nucleotide-diphossugar_trans"/>
</dbReference>
<organism evidence="2 3">
    <name type="scientific">Geomonas terrae</name>
    <dbReference type="NCBI Taxonomy" id="2562681"/>
    <lineage>
        <taxon>Bacteria</taxon>
        <taxon>Pseudomonadati</taxon>
        <taxon>Thermodesulfobacteriota</taxon>
        <taxon>Desulfuromonadia</taxon>
        <taxon>Geobacterales</taxon>
        <taxon>Geobacteraceae</taxon>
        <taxon>Geomonas</taxon>
    </lineage>
</organism>
<name>A0A4S1CAA0_9BACT</name>
<dbReference type="PANTHER" id="PTHR48090:SF7">
    <property type="entry name" value="RFBJ PROTEIN"/>
    <property type="match status" value="1"/>
</dbReference>
<dbReference type="PANTHER" id="PTHR48090">
    <property type="entry name" value="UNDECAPRENYL-PHOSPHATE 4-DEOXY-4-FORMAMIDO-L-ARABINOSE TRANSFERASE-RELATED"/>
    <property type="match status" value="1"/>
</dbReference>
<dbReference type="Pfam" id="PF00535">
    <property type="entry name" value="Glycos_transf_2"/>
    <property type="match status" value="1"/>
</dbReference>
<comment type="caution">
    <text evidence="2">The sequence shown here is derived from an EMBL/GenBank/DDBJ whole genome shotgun (WGS) entry which is preliminary data.</text>
</comment>
<dbReference type="Gene3D" id="3.90.550.10">
    <property type="entry name" value="Spore Coat Polysaccharide Biosynthesis Protein SpsA, Chain A"/>
    <property type="match status" value="1"/>
</dbReference>
<sequence length="229" mass="25998">MKISLCLLVWNELEGCKIDVPRLPVGQFHEVYAVDGGSTDGTVEYLESKGIPVYQQPKKGLNAAYIHSVEKSTGDAVVVFFPKGTICPSTLLDFEPHFKAGYELVVASRNIEGGRNEEDSALFKPRKWGVLGLATFAALIWRREGHAIKDVLHGYKGFSVSGFKRMNPVDHGLSIDIEMVIRSYRLRIKRCEFPVHEVARPFGESNFKILPTAKRLLKYLWWEMRRRDS</sequence>
<keyword evidence="3" id="KW-1185">Reference proteome</keyword>
<dbReference type="GO" id="GO:0016740">
    <property type="term" value="F:transferase activity"/>
    <property type="evidence" value="ECO:0007669"/>
    <property type="project" value="UniProtKB-KW"/>
</dbReference>
<evidence type="ECO:0000259" key="1">
    <source>
        <dbReference type="Pfam" id="PF00535"/>
    </source>
</evidence>
<keyword evidence="2" id="KW-0808">Transferase</keyword>
<dbReference type="RefSeq" id="WP_135872545.1">
    <property type="nucleotide sequence ID" value="NZ_SRSC01000005.1"/>
</dbReference>
<dbReference type="InterPro" id="IPR001173">
    <property type="entry name" value="Glyco_trans_2-like"/>
</dbReference>
<accession>A0A4S1CAA0</accession>
<feature type="domain" description="Glycosyltransferase 2-like" evidence="1">
    <location>
        <begin position="29"/>
        <end position="121"/>
    </location>
</feature>
<proteinExistence type="predicted"/>
<dbReference type="Proteomes" id="UP000306416">
    <property type="component" value="Unassembled WGS sequence"/>
</dbReference>
<dbReference type="AlphaFoldDB" id="A0A4S1CAA0"/>
<dbReference type="InterPro" id="IPR050256">
    <property type="entry name" value="Glycosyltransferase_2"/>
</dbReference>
<reference evidence="2 3" key="1">
    <citation type="submission" date="2019-04" db="EMBL/GenBank/DDBJ databases">
        <title>Geobacter oryzae sp. nov., ferric-reducing bacteria isolated from paddy soil.</title>
        <authorList>
            <person name="Xu Z."/>
            <person name="Masuda Y."/>
            <person name="Itoh H."/>
            <person name="Senoo K."/>
        </authorList>
    </citation>
    <scope>NUCLEOTIDE SEQUENCE [LARGE SCALE GENOMIC DNA]</scope>
    <source>
        <strain evidence="2 3">Red111</strain>
    </source>
</reference>
<protein>
    <submittedName>
        <fullName evidence="2">Glycosyltransferase</fullName>
    </submittedName>
</protein>
<evidence type="ECO:0000313" key="2">
    <source>
        <dbReference type="EMBL" id="TGU70209.1"/>
    </source>
</evidence>
<dbReference type="EMBL" id="SRSC01000005">
    <property type="protein sequence ID" value="TGU70209.1"/>
    <property type="molecule type" value="Genomic_DNA"/>
</dbReference>